<sequence>MLRAIVEAAGKSTSSFTSEDVPHKQALQFVYPYGATLNVAKPATAILSTGSVAFPLNRPVCAVHKLQQDPKGGALAVVGSTAMFTDAYITKEDNLKIFEVLLTYLTTDSIKLNSIDAEDPEVETYYQVPDVTSLANSLKSCLQESDEVPQNVTQLFDPALFTMDTVLVPRALESWDSKVFPPNFREPGPPALELFDLDEQFSTSKSRLAQVTNKCTEDDLEYFVRECGDILAVSRKLPADKRTARMILEVIFNELVEFKKLNQEPEEGGTW</sequence>
<evidence type="ECO:0000259" key="3">
    <source>
        <dbReference type="Pfam" id="PF23355"/>
    </source>
</evidence>
<gene>
    <name evidence="4" type="ORF">ECPE_LOCUS6482</name>
</gene>
<dbReference type="EMBL" id="UZAN01043486">
    <property type="protein sequence ID" value="VDP78484.1"/>
    <property type="molecule type" value="Genomic_DNA"/>
</dbReference>
<evidence type="ECO:0000313" key="6">
    <source>
        <dbReference type="WBParaSite" id="ECPE_0000649501-mRNA-1"/>
    </source>
</evidence>
<evidence type="ECO:0000313" key="5">
    <source>
        <dbReference type="Proteomes" id="UP000272942"/>
    </source>
</evidence>
<evidence type="ECO:0000259" key="2">
    <source>
        <dbReference type="Pfam" id="PF23352"/>
    </source>
</evidence>
<feature type="domain" description="Intraflagellar transport protein 52 C-terminal" evidence="1">
    <location>
        <begin position="201"/>
        <end position="252"/>
    </location>
</feature>
<dbReference type="Proteomes" id="UP000272942">
    <property type="component" value="Unassembled WGS sequence"/>
</dbReference>
<dbReference type="AlphaFoldDB" id="A0A183AHP7"/>
<dbReference type="GO" id="GO:0030992">
    <property type="term" value="C:intraciliary transport particle B"/>
    <property type="evidence" value="ECO:0007669"/>
    <property type="project" value="TreeGrafter"/>
</dbReference>
<dbReference type="PANTHER" id="PTHR12969">
    <property type="entry name" value="NGD5/OSM-6/IFT52"/>
    <property type="match status" value="1"/>
</dbReference>
<dbReference type="InterPro" id="IPR048643">
    <property type="entry name" value="Itf52_C"/>
</dbReference>
<proteinExistence type="predicted"/>
<dbReference type="GO" id="GO:0060271">
    <property type="term" value="P:cilium assembly"/>
    <property type="evidence" value="ECO:0007669"/>
    <property type="project" value="TreeGrafter"/>
</dbReference>
<dbReference type="Pfam" id="PF21178">
    <property type="entry name" value="Itf52_C"/>
    <property type="match status" value="1"/>
</dbReference>
<organism evidence="6">
    <name type="scientific">Echinostoma caproni</name>
    <dbReference type="NCBI Taxonomy" id="27848"/>
    <lineage>
        <taxon>Eukaryota</taxon>
        <taxon>Metazoa</taxon>
        <taxon>Spiralia</taxon>
        <taxon>Lophotrochozoa</taxon>
        <taxon>Platyhelminthes</taxon>
        <taxon>Trematoda</taxon>
        <taxon>Digenea</taxon>
        <taxon>Plagiorchiida</taxon>
        <taxon>Echinostomata</taxon>
        <taxon>Echinostomatoidea</taxon>
        <taxon>Echinostomatidae</taxon>
        <taxon>Echinostoma</taxon>
    </lineage>
</organism>
<evidence type="ECO:0000259" key="1">
    <source>
        <dbReference type="Pfam" id="PF21178"/>
    </source>
</evidence>
<feature type="domain" description="IFT52 central" evidence="2">
    <location>
        <begin position="134"/>
        <end position="174"/>
    </location>
</feature>
<reference evidence="4 5" key="2">
    <citation type="submission" date="2018-11" db="EMBL/GenBank/DDBJ databases">
        <authorList>
            <consortium name="Pathogen Informatics"/>
        </authorList>
    </citation>
    <scope>NUCLEOTIDE SEQUENCE [LARGE SCALE GENOMIC DNA]</scope>
    <source>
        <strain evidence="4 5">Egypt</strain>
    </source>
</reference>
<dbReference type="InterPro" id="IPR039975">
    <property type="entry name" value="IFT52"/>
</dbReference>
<name>A0A183AHP7_9TREM</name>
<dbReference type="Pfam" id="PF23355">
    <property type="entry name" value="IFT52_GIFT"/>
    <property type="match status" value="1"/>
</dbReference>
<accession>A0A183AHP7</accession>
<dbReference type="InterPro" id="IPR055458">
    <property type="entry name" value="IFT52_GIFT"/>
</dbReference>
<dbReference type="GO" id="GO:0005929">
    <property type="term" value="C:cilium"/>
    <property type="evidence" value="ECO:0007669"/>
    <property type="project" value="TreeGrafter"/>
</dbReference>
<dbReference type="Gene3D" id="6.10.250.2800">
    <property type="match status" value="1"/>
</dbReference>
<dbReference type="CDD" id="cd23683">
    <property type="entry name" value="IFT52_CTD"/>
    <property type="match status" value="1"/>
</dbReference>
<protein>
    <submittedName>
        <fullName evidence="6">Intraflagellar transport protein 52 homolog</fullName>
    </submittedName>
</protein>
<dbReference type="WBParaSite" id="ECPE_0000649501-mRNA-1">
    <property type="protein sequence ID" value="ECPE_0000649501-mRNA-1"/>
    <property type="gene ID" value="ECPE_0000649501"/>
</dbReference>
<dbReference type="Pfam" id="PF23352">
    <property type="entry name" value="IFT52_central"/>
    <property type="match status" value="1"/>
</dbReference>
<dbReference type="GO" id="GO:0042073">
    <property type="term" value="P:intraciliary transport"/>
    <property type="evidence" value="ECO:0007669"/>
    <property type="project" value="TreeGrafter"/>
</dbReference>
<dbReference type="OrthoDB" id="10259368at2759"/>
<evidence type="ECO:0000313" key="4">
    <source>
        <dbReference type="EMBL" id="VDP78484.1"/>
    </source>
</evidence>
<dbReference type="PANTHER" id="PTHR12969:SF7">
    <property type="entry name" value="INTRAFLAGELLAR TRANSPORT PROTEIN 52 HOMOLOG"/>
    <property type="match status" value="1"/>
</dbReference>
<dbReference type="GO" id="GO:0005814">
    <property type="term" value="C:centriole"/>
    <property type="evidence" value="ECO:0007669"/>
    <property type="project" value="TreeGrafter"/>
</dbReference>
<dbReference type="InterPro" id="IPR055460">
    <property type="entry name" value="IFT52_central"/>
</dbReference>
<reference evidence="6" key="1">
    <citation type="submission" date="2016-06" db="UniProtKB">
        <authorList>
            <consortium name="WormBaseParasite"/>
        </authorList>
    </citation>
    <scope>IDENTIFICATION</scope>
</reference>
<keyword evidence="5" id="KW-1185">Reference proteome</keyword>
<feature type="domain" description="IFT52 GIFT" evidence="3">
    <location>
        <begin position="3"/>
        <end position="118"/>
    </location>
</feature>